<evidence type="ECO:0000313" key="1">
    <source>
        <dbReference type="EnsemblMetazoa" id="MESCA006189-PA"/>
    </source>
</evidence>
<dbReference type="EnsemblMetazoa" id="MESCA006189-RA">
    <property type="protein sequence ID" value="MESCA006189-PA"/>
    <property type="gene ID" value="MESCA006189"/>
</dbReference>
<organism evidence="1 2">
    <name type="scientific">Megaselia scalaris</name>
    <name type="common">Humpbacked fly</name>
    <name type="synonym">Phora scalaris</name>
    <dbReference type="NCBI Taxonomy" id="36166"/>
    <lineage>
        <taxon>Eukaryota</taxon>
        <taxon>Metazoa</taxon>
        <taxon>Ecdysozoa</taxon>
        <taxon>Arthropoda</taxon>
        <taxon>Hexapoda</taxon>
        <taxon>Insecta</taxon>
        <taxon>Pterygota</taxon>
        <taxon>Neoptera</taxon>
        <taxon>Endopterygota</taxon>
        <taxon>Diptera</taxon>
        <taxon>Brachycera</taxon>
        <taxon>Muscomorpha</taxon>
        <taxon>Platypezoidea</taxon>
        <taxon>Phoridae</taxon>
        <taxon>Megaseliini</taxon>
        <taxon>Megaselia</taxon>
    </lineage>
</organism>
<sequence>MDDNAASVNKKSARQKHFGLYESSWWNLQQFQDYKRFSTYNYFNIPLAMIMRVTNSSISNMLKGNNQSDPGRQK</sequence>
<proteinExistence type="predicted"/>
<reference evidence="2" key="1">
    <citation type="submission" date="2013-02" db="EMBL/GenBank/DDBJ databases">
        <authorList>
            <person name="Hughes D."/>
        </authorList>
    </citation>
    <scope>NUCLEOTIDE SEQUENCE</scope>
    <source>
        <strain>Durham</strain>
        <strain evidence="2">NC isolate 2 -- Noor lab</strain>
    </source>
</reference>
<reference evidence="1" key="2">
    <citation type="submission" date="2015-06" db="UniProtKB">
        <authorList>
            <consortium name="EnsemblMetazoa"/>
        </authorList>
    </citation>
    <scope>IDENTIFICATION</scope>
</reference>
<accession>T1GRA9</accession>
<dbReference type="HOGENOM" id="CLU_2690646_0_0_1"/>
<dbReference type="Proteomes" id="UP000015102">
    <property type="component" value="Unassembled WGS sequence"/>
</dbReference>
<dbReference type="EMBL" id="CAQQ02010838">
    <property type="status" value="NOT_ANNOTATED_CDS"/>
    <property type="molecule type" value="Genomic_DNA"/>
</dbReference>
<dbReference type="AlphaFoldDB" id="T1GRA9"/>
<evidence type="ECO:0000313" key="2">
    <source>
        <dbReference type="Proteomes" id="UP000015102"/>
    </source>
</evidence>
<protein>
    <submittedName>
        <fullName evidence="1">Uncharacterized protein</fullName>
    </submittedName>
</protein>
<name>T1GRA9_MEGSC</name>
<keyword evidence="2" id="KW-1185">Reference proteome</keyword>